<evidence type="ECO:0000313" key="1">
    <source>
        <dbReference type="EMBL" id="GBB86652.1"/>
    </source>
</evidence>
<keyword evidence="2" id="KW-1185">Reference proteome</keyword>
<dbReference type="InterPro" id="IPR052787">
    <property type="entry name" value="MAVS"/>
</dbReference>
<dbReference type="STRING" id="94130.A0A2Z6QDM5"/>
<organism evidence="1 2">
    <name type="scientific">Rhizophagus clarus</name>
    <dbReference type="NCBI Taxonomy" id="94130"/>
    <lineage>
        <taxon>Eukaryota</taxon>
        <taxon>Fungi</taxon>
        <taxon>Fungi incertae sedis</taxon>
        <taxon>Mucoromycota</taxon>
        <taxon>Glomeromycotina</taxon>
        <taxon>Glomeromycetes</taxon>
        <taxon>Glomerales</taxon>
        <taxon>Glomeraceae</taxon>
        <taxon>Rhizophagus</taxon>
    </lineage>
</organism>
<evidence type="ECO:0000313" key="2">
    <source>
        <dbReference type="Proteomes" id="UP000247702"/>
    </source>
</evidence>
<dbReference type="GO" id="GO:0003677">
    <property type="term" value="F:DNA binding"/>
    <property type="evidence" value="ECO:0007669"/>
    <property type="project" value="InterPro"/>
</dbReference>
<dbReference type="AlphaFoldDB" id="A0A2Z6QDM5"/>
<dbReference type="EMBL" id="BEXD01000338">
    <property type="protein sequence ID" value="GBB86652.1"/>
    <property type="molecule type" value="Genomic_DNA"/>
</dbReference>
<dbReference type="InterPro" id="IPR011010">
    <property type="entry name" value="DNA_brk_join_enz"/>
</dbReference>
<protein>
    <submittedName>
        <fullName evidence="1">Uncharacterized protein</fullName>
    </submittedName>
</protein>
<proteinExistence type="predicted"/>
<comment type="caution">
    <text evidence="1">The sequence shown here is derived from an EMBL/GenBank/DDBJ whole genome shotgun (WGS) entry which is preliminary data.</text>
</comment>
<name>A0A2Z6QDM5_9GLOM</name>
<reference evidence="1 2" key="1">
    <citation type="submission" date="2017-11" db="EMBL/GenBank/DDBJ databases">
        <title>The genome of Rhizophagus clarus HR1 reveals common genetic basis of auxotrophy among arbuscular mycorrhizal fungi.</title>
        <authorList>
            <person name="Kobayashi Y."/>
        </authorList>
    </citation>
    <scope>NUCLEOTIDE SEQUENCE [LARGE SCALE GENOMIC DNA]</scope>
    <source>
        <strain evidence="1 2">HR1</strain>
    </source>
</reference>
<dbReference type="PANTHER" id="PTHR21446:SF12">
    <property type="entry name" value="POTASSIUM CHANNEL TETRAMERIZATION DOMAIN CONTAINING 1"/>
    <property type="match status" value="1"/>
</dbReference>
<gene>
    <name evidence="1" type="ORF">RclHR1_13010008</name>
</gene>
<dbReference type="SUPFAM" id="SSF56349">
    <property type="entry name" value="DNA breaking-rejoining enzymes"/>
    <property type="match status" value="1"/>
</dbReference>
<dbReference type="Proteomes" id="UP000247702">
    <property type="component" value="Unassembled WGS sequence"/>
</dbReference>
<accession>A0A2Z6QDM5</accession>
<dbReference type="PANTHER" id="PTHR21446">
    <property type="entry name" value="DUF3504 DOMAIN-CONTAINING PROTEIN"/>
    <property type="match status" value="1"/>
</dbReference>
<sequence length="408" mass="47167">MPRLGSKNKKKLGETTTPVKDKVDFYREFSKVKNTVKATDIWIGLLEKFREEQLYIGKIQEVESEQDLIEQLCSFFANMKKKDGADHSVNSIRAYLAAINRFLQEKSRIKNIDIYNDSRFKAIKEVFDGKIRYLSKNGKGKADKLILANHPEVTPFLDKYLSLRPHDADSDFYLQEVEEEFALRTGIWKITNHSGRHALIQNCEKMGLLKEEIKLLLRHCSDAGLLSYTLLPDDKKDEIIGRFMDKIHGKSTLDNMKVLEILNGQDSYNEKVMGNENNNFKTTEEVFYENQQNSLKKPLQLTDINQQLEISMNIDQFKGLFNCGLISKLKGKGFLKSNDITNLSIKEIYDNNGNFVQNGQYEFLRSHDIQFTIGNDTFQEVVCHNERLGGNDEWCIELIKQNTWAFSS</sequence>